<dbReference type="SUPFAM" id="SSF55781">
    <property type="entry name" value="GAF domain-like"/>
    <property type="match status" value="1"/>
</dbReference>
<dbReference type="PANTHER" id="PTHR47429:SF2">
    <property type="entry name" value="PROTEIN TWIN LOV 1"/>
    <property type="match status" value="1"/>
</dbReference>
<dbReference type="Gene3D" id="3.30.565.10">
    <property type="entry name" value="Histidine kinase-like ATPase, C-terminal domain"/>
    <property type="match status" value="1"/>
</dbReference>
<dbReference type="InterPro" id="IPR004358">
    <property type="entry name" value="Sig_transdc_His_kin-like_C"/>
</dbReference>
<feature type="domain" description="PAC" evidence="7">
    <location>
        <begin position="247"/>
        <end position="298"/>
    </location>
</feature>
<dbReference type="AlphaFoldDB" id="A0A3A6PNH9"/>
<protein>
    <submittedName>
        <fullName evidence="8">Diguanylate cyclase</fullName>
    </submittedName>
</protein>
<dbReference type="CDD" id="cd00130">
    <property type="entry name" value="PAS"/>
    <property type="match status" value="2"/>
</dbReference>
<dbReference type="InterPro" id="IPR000014">
    <property type="entry name" value="PAS"/>
</dbReference>
<name>A0A3A6PNH9_9EURY</name>
<dbReference type="InterPro" id="IPR029016">
    <property type="entry name" value="GAF-like_dom_sf"/>
</dbReference>
<dbReference type="Pfam" id="PF00989">
    <property type="entry name" value="PAS"/>
    <property type="match status" value="1"/>
</dbReference>
<dbReference type="SMART" id="SM00065">
    <property type="entry name" value="GAF"/>
    <property type="match status" value="1"/>
</dbReference>
<gene>
    <name evidence="8" type="ORF">DM826_09995</name>
</gene>
<keyword evidence="3" id="KW-0157">Chromophore</keyword>
<feature type="domain" description="Histidine kinase" evidence="5">
    <location>
        <begin position="427"/>
        <end position="629"/>
    </location>
</feature>
<dbReference type="PROSITE" id="PS50112">
    <property type="entry name" value="PAS"/>
    <property type="match status" value="2"/>
</dbReference>
<feature type="coiled-coil region" evidence="4">
    <location>
        <begin position="154"/>
        <end position="184"/>
    </location>
</feature>
<evidence type="ECO:0000256" key="4">
    <source>
        <dbReference type="SAM" id="Coils"/>
    </source>
</evidence>
<evidence type="ECO:0000256" key="1">
    <source>
        <dbReference type="ARBA" id="ARBA00022630"/>
    </source>
</evidence>
<evidence type="ECO:0000259" key="6">
    <source>
        <dbReference type="PROSITE" id="PS50112"/>
    </source>
</evidence>
<dbReference type="GO" id="GO:0006355">
    <property type="term" value="P:regulation of DNA-templated transcription"/>
    <property type="evidence" value="ECO:0007669"/>
    <property type="project" value="InterPro"/>
</dbReference>
<keyword evidence="9" id="KW-1185">Reference proteome</keyword>
<dbReference type="RefSeq" id="WP_120103258.1">
    <property type="nucleotide sequence ID" value="NZ_QKNY01000018.1"/>
</dbReference>
<keyword evidence="4" id="KW-0175">Coiled coil</keyword>
<comment type="caution">
    <text evidence="8">The sequence shown here is derived from an EMBL/GenBank/DDBJ whole genome shotgun (WGS) entry which is preliminary data.</text>
</comment>
<organism evidence="8 9">
    <name type="scientific">Halonotius aquaticus</name>
    <dbReference type="NCBI Taxonomy" id="2216978"/>
    <lineage>
        <taxon>Archaea</taxon>
        <taxon>Methanobacteriati</taxon>
        <taxon>Methanobacteriota</taxon>
        <taxon>Stenosarchaea group</taxon>
        <taxon>Halobacteria</taxon>
        <taxon>Halobacteriales</taxon>
        <taxon>Haloferacaceae</taxon>
        <taxon>Halonotius</taxon>
    </lineage>
</organism>
<proteinExistence type="predicted"/>
<dbReference type="InterPro" id="IPR013767">
    <property type="entry name" value="PAS_fold"/>
</dbReference>
<dbReference type="Proteomes" id="UP000276588">
    <property type="component" value="Unassembled WGS sequence"/>
</dbReference>
<dbReference type="SMART" id="SM00091">
    <property type="entry name" value="PAS"/>
    <property type="match status" value="2"/>
</dbReference>
<keyword evidence="1" id="KW-0285">Flavoprotein</keyword>
<dbReference type="Pfam" id="PF02518">
    <property type="entry name" value="HATPase_c"/>
    <property type="match status" value="1"/>
</dbReference>
<dbReference type="SUPFAM" id="SSF55785">
    <property type="entry name" value="PYP-like sensor domain (PAS domain)"/>
    <property type="match status" value="2"/>
</dbReference>
<dbReference type="InterPro" id="IPR035965">
    <property type="entry name" value="PAS-like_dom_sf"/>
</dbReference>
<dbReference type="InterPro" id="IPR005467">
    <property type="entry name" value="His_kinase_dom"/>
</dbReference>
<dbReference type="InterPro" id="IPR000700">
    <property type="entry name" value="PAS-assoc_C"/>
</dbReference>
<evidence type="ECO:0000256" key="2">
    <source>
        <dbReference type="ARBA" id="ARBA00022643"/>
    </source>
</evidence>
<dbReference type="Gene3D" id="3.30.450.20">
    <property type="entry name" value="PAS domain"/>
    <property type="match status" value="2"/>
</dbReference>
<dbReference type="PANTHER" id="PTHR47429">
    <property type="entry name" value="PROTEIN TWIN LOV 1"/>
    <property type="match status" value="1"/>
</dbReference>
<dbReference type="EMBL" id="QKNY01000018">
    <property type="protein sequence ID" value="RJX41982.1"/>
    <property type="molecule type" value="Genomic_DNA"/>
</dbReference>
<dbReference type="Pfam" id="PF13426">
    <property type="entry name" value="PAS_9"/>
    <property type="match status" value="1"/>
</dbReference>
<dbReference type="SMART" id="SM00086">
    <property type="entry name" value="PAC"/>
    <property type="match status" value="2"/>
</dbReference>
<evidence type="ECO:0000256" key="3">
    <source>
        <dbReference type="ARBA" id="ARBA00022991"/>
    </source>
</evidence>
<reference evidence="8 9" key="1">
    <citation type="submission" date="2018-06" db="EMBL/GenBank/DDBJ databases">
        <title>Halonotius sp. F13-13 a new haloarchaeeon isolated from a solar saltern from Isla Cristina, Huelva, Spain.</title>
        <authorList>
            <person name="Duran-Viseras A."/>
            <person name="Sanchez-Porro C."/>
            <person name="Ventosa A."/>
        </authorList>
    </citation>
    <scope>NUCLEOTIDE SEQUENCE [LARGE SCALE GENOMIC DNA]</scope>
    <source>
        <strain evidence="8 9">F13-13</strain>
    </source>
</reference>
<dbReference type="PROSITE" id="PS50113">
    <property type="entry name" value="PAC"/>
    <property type="match status" value="2"/>
</dbReference>
<dbReference type="SMART" id="SM00387">
    <property type="entry name" value="HATPase_c"/>
    <property type="match status" value="1"/>
</dbReference>
<sequence length="646" mass="70873">MHSAAYRERLYDTFAEPGVDLGARIDDALAIGTAYLDLPVGFFTRIEDGQQEIVHATGDHDLIQPGETCPLDEAYCRRTIELDGALAIQDVSVSAINEQAIETFGLGTYIGAKVVVDDAVYGTVCFADHDQRAESFAESEALFVELLAKLVGSALEQQAYERDLREQNERLRREKERFEGIAETSFDILFRVDDAGQFSYVSTAIERVLGYQPAELTGEPFTEFITNESARDAAIAYDQLLDGEPIENIELEFCATDGDIVVIEVNATPITEAGEIVGVQGVGRDITTRKAREEELRIKTRAIDDADIGITIADPSQPDEPLVYVNGGFERITGYDADEAIGRNCRFLQGEATDPDAAERFRSAIETESSVTVELINYRKDGTPFWNRTQLTPIFDDDGELTHYLGFQTDVTERRRTEQLIALLNRVLRHNLRNDMSKVMGFANLINTGETESPRATAGRIEGVAADLVSLSEHAQTLEANARIEREPRRLDPTTMLARIVASHREAHPAATIDVTLTTDRDICAGAELEDALSEAMTNAITHNPVAEPGVSVTVSDVDEWIDIEIADDGPGIDPMEADVVAAGSETPLEHGSGLGLWLINWIVTRYGGAFEIDGDDGTTATIRLPAITDADTVADVVRRPTVLFR</sequence>
<dbReference type="OrthoDB" id="230688at2157"/>
<dbReference type="Pfam" id="PF01590">
    <property type="entry name" value="GAF"/>
    <property type="match status" value="1"/>
</dbReference>
<feature type="domain" description="PAC" evidence="7">
    <location>
        <begin position="369"/>
        <end position="423"/>
    </location>
</feature>
<dbReference type="InterPro" id="IPR003018">
    <property type="entry name" value="GAF"/>
</dbReference>
<dbReference type="PRINTS" id="PR00344">
    <property type="entry name" value="BCTRLSENSOR"/>
</dbReference>
<dbReference type="InterPro" id="IPR003594">
    <property type="entry name" value="HATPase_dom"/>
</dbReference>
<dbReference type="NCBIfam" id="TIGR00229">
    <property type="entry name" value="sensory_box"/>
    <property type="match status" value="2"/>
</dbReference>
<evidence type="ECO:0000313" key="9">
    <source>
        <dbReference type="Proteomes" id="UP000276588"/>
    </source>
</evidence>
<evidence type="ECO:0000259" key="7">
    <source>
        <dbReference type="PROSITE" id="PS50113"/>
    </source>
</evidence>
<dbReference type="GO" id="GO:0016772">
    <property type="term" value="F:transferase activity, transferring phosphorus-containing groups"/>
    <property type="evidence" value="ECO:0007669"/>
    <property type="project" value="InterPro"/>
</dbReference>
<dbReference type="InterPro" id="IPR036890">
    <property type="entry name" value="HATPase_C_sf"/>
</dbReference>
<feature type="domain" description="PAS" evidence="6">
    <location>
        <begin position="301"/>
        <end position="366"/>
    </location>
</feature>
<evidence type="ECO:0000259" key="5">
    <source>
        <dbReference type="PROSITE" id="PS50109"/>
    </source>
</evidence>
<dbReference type="PROSITE" id="PS50109">
    <property type="entry name" value="HIS_KIN"/>
    <property type="match status" value="1"/>
</dbReference>
<feature type="domain" description="PAS" evidence="6">
    <location>
        <begin position="174"/>
        <end position="244"/>
    </location>
</feature>
<dbReference type="Gene3D" id="3.30.450.40">
    <property type="match status" value="1"/>
</dbReference>
<dbReference type="CDD" id="cd16936">
    <property type="entry name" value="HATPase_RsbW-like"/>
    <property type="match status" value="1"/>
</dbReference>
<dbReference type="SUPFAM" id="SSF55874">
    <property type="entry name" value="ATPase domain of HSP90 chaperone/DNA topoisomerase II/histidine kinase"/>
    <property type="match status" value="1"/>
</dbReference>
<evidence type="ECO:0000313" key="8">
    <source>
        <dbReference type="EMBL" id="RJX41982.1"/>
    </source>
</evidence>
<accession>A0A3A6PNH9</accession>
<keyword evidence="2" id="KW-0288">FMN</keyword>
<dbReference type="InterPro" id="IPR001610">
    <property type="entry name" value="PAC"/>
</dbReference>